<evidence type="ECO:0000256" key="3">
    <source>
        <dbReference type="ARBA" id="ARBA00022679"/>
    </source>
</evidence>
<reference evidence="5" key="2">
    <citation type="journal article" date="2022" name="Proc. Natl. Acad. Sci. U.S.A.">
        <title>Diploid-dominant life cycles characterize the early evolution of Fungi.</title>
        <authorList>
            <person name="Amses K.R."/>
            <person name="Simmons D.R."/>
            <person name="Longcore J.E."/>
            <person name="Mondo S.J."/>
            <person name="Seto K."/>
            <person name="Jeronimo G.H."/>
            <person name="Bonds A.E."/>
            <person name="Quandt C.A."/>
            <person name="Davis W.J."/>
            <person name="Chang Y."/>
            <person name="Federici B.A."/>
            <person name="Kuo A."/>
            <person name="LaButti K."/>
            <person name="Pangilinan J."/>
            <person name="Andreopoulos W."/>
            <person name="Tritt A."/>
            <person name="Riley R."/>
            <person name="Hundley H."/>
            <person name="Johnson J."/>
            <person name="Lipzen A."/>
            <person name="Barry K."/>
            <person name="Lang B.F."/>
            <person name="Cuomo C.A."/>
            <person name="Buchler N.E."/>
            <person name="Grigoriev I.V."/>
            <person name="Spatafora J.W."/>
            <person name="Stajich J.E."/>
            <person name="James T.Y."/>
        </authorList>
    </citation>
    <scope>NUCLEOTIDE SEQUENCE</scope>
    <source>
        <strain evidence="5">AG</strain>
    </source>
</reference>
<accession>A0AAD5EIR0</accession>
<keyword evidence="2" id="KW-0489">Methyltransferase</keyword>
<gene>
    <name evidence="5" type="ORF">K450DRAFT_220052</name>
</gene>
<dbReference type="EMBL" id="MU620894">
    <property type="protein sequence ID" value="KAI8583805.1"/>
    <property type="molecule type" value="Genomic_DNA"/>
</dbReference>
<feature type="domain" description="Methyltransferase type 11" evidence="4">
    <location>
        <begin position="44"/>
        <end position="133"/>
    </location>
</feature>
<dbReference type="InterPro" id="IPR029063">
    <property type="entry name" value="SAM-dependent_MTases_sf"/>
</dbReference>
<proteinExistence type="inferred from homology"/>
<protein>
    <recommendedName>
        <fullName evidence="4">Methyltransferase type 11 domain-containing protein</fullName>
    </recommendedName>
</protein>
<dbReference type="AlphaFoldDB" id="A0AAD5EIR0"/>
<name>A0AAD5EIR0_UMBRA</name>
<dbReference type="CDD" id="cd02440">
    <property type="entry name" value="AdoMet_MTases"/>
    <property type="match status" value="1"/>
</dbReference>
<dbReference type="Gene3D" id="3.40.50.150">
    <property type="entry name" value="Vaccinia Virus protein VP39"/>
    <property type="match status" value="1"/>
</dbReference>
<organism evidence="5 6">
    <name type="scientific">Umbelopsis ramanniana AG</name>
    <dbReference type="NCBI Taxonomy" id="1314678"/>
    <lineage>
        <taxon>Eukaryota</taxon>
        <taxon>Fungi</taxon>
        <taxon>Fungi incertae sedis</taxon>
        <taxon>Mucoromycota</taxon>
        <taxon>Mucoromycotina</taxon>
        <taxon>Umbelopsidomycetes</taxon>
        <taxon>Umbelopsidales</taxon>
        <taxon>Umbelopsidaceae</taxon>
        <taxon>Umbelopsis</taxon>
    </lineage>
</organism>
<comment type="caution">
    <text evidence="5">The sequence shown here is derived from an EMBL/GenBank/DDBJ whole genome shotgun (WGS) entry which is preliminary data.</text>
</comment>
<dbReference type="Pfam" id="PF08241">
    <property type="entry name" value="Methyltransf_11"/>
    <property type="match status" value="1"/>
</dbReference>
<sequence>MATFSKASFNSALYRTFRPVYSKPTYDIIYDFHAKKGGIFDQAVDIGTGTGQVAVELADKFKRVHGTDVSAKMLEAAIQKPNIDYQACSAEKLPFEDNSIDVITSAQAFHWFKHDDFFKEAKRVLKPNGTIAILGYAFARIKDSPKASLLVEELGLKKLEKYWDQGRVLVDNLYRDIPIPFPDTQYFFSPDGCDITNIGKITPQPILEQEMTLENFRHYVKTWSSYANYMKDHSEDPVDDMISNIAKVLNVKSTEKHSITVEWPAVLILTTPQ</sequence>
<dbReference type="PANTHER" id="PTHR44942:SF4">
    <property type="entry name" value="METHYLTRANSFERASE TYPE 11 DOMAIN-CONTAINING PROTEIN"/>
    <property type="match status" value="1"/>
</dbReference>
<reference evidence="5" key="1">
    <citation type="submission" date="2021-06" db="EMBL/GenBank/DDBJ databases">
        <authorList>
            <consortium name="DOE Joint Genome Institute"/>
            <person name="Mondo S.J."/>
            <person name="Amses K.R."/>
            <person name="Simmons D.R."/>
            <person name="Longcore J.E."/>
            <person name="Seto K."/>
            <person name="Alves G.H."/>
            <person name="Bonds A.E."/>
            <person name="Quandt C.A."/>
            <person name="Davis W.J."/>
            <person name="Chang Y."/>
            <person name="Letcher P.M."/>
            <person name="Powell M.J."/>
            <person name="Kuo A."/>
            <person name="Labutti K."/>
            <person name="Pangilinan J."/>
            <person name="Andreopoulos W."/>
            <person name="Tritt A."/>
            <person name="Riley R."/>
            <person name="Hundley H."/>
            <person name="Johnson J."/>
            <person name="Lipzen A."/>
            <person name="Barry K."/>
            <person name="Berbee M.L."/>
            <person name="Buchler N.E."/>
            <person name="Grigoriev I.V."/>
            <person name="Spatafora J.W."/>
            <person name="Stajich J.E."/>
            <person name="James T.Y."/>
        </authorList>
    </citation>
    <scope>NUCLEOTIDE SEQUENCE</scope>
    <source>
        <strain evidence="5">AG</strain>
    </source>
</reference>
<dbReference type="InterPro" id="IPR013216">
    <property type="entry name" value="Methyltransf_11"/>
</dbReference>
<dbReference type="GO" id="GO:0032259">
    <property type="term" value="P:methylation"/>
    <property type="evidence" value="ECO:0007669"/>
    <property type="project" value="UniProtKB-KW"/>
</dbReference>
<evidence type="ECO:0000256" key="1">
    <source>
        <dbReference type="ARBA" id="ARBA00008361"/>
    </source>
</evidence>
<dbReference type="GO" id="GO:0008757">
    <property type="term" value="F:S-adenosylmethionine-dependent methyltransferase activity"/>
    <property type="evidence" value="ECO:0007669"/>
    <property type="project" value="InterPro"/>
</dbReference>
<dbReference type="InterPro" id="IPR051052">
    <property type="entry name" value="Diverse_substrate_MTase"/>
</dbReference>
<dbReference type="Proteomes" id="UP001206595">
    <property type="component" value="Unassembled WGS sequence"/>
</dbReference>
<comment type="similarity">
    <text evidence="1">Belongs to the methyltransferase superfamily.</text>
</comment>
<keyword evidence="6" id="KW-1185">Reference proteome</keyword>
<dbReference type="RefSeq" id="XP_051448809.1">
    <property type="nucleotide sequence ID" value="XM_051585483.1"/>
</dbReference>
<keyword evidence="3" id="KW-0808">Transferase</keyword>
<evidence type="ECO:0000313" key="5">
    <source>
        <dbReference type="EMBL" id="KAI8583805.1"/>
    </source>
</evidence>
<evidence type="ECO:0000313" key="6">
    <source>
        <dbReference type="Proteomes" id="UP001206595"/>
    </source>
</evidence>
<dbReference type="GeneID" id="75910831"/>
<evidence type="ECO:0000256" key="2">
    <source>
        <dbReference type="ARBA" id="ARBA00022603"/>
    </source>
</evidence>
<dbReference type="SUPFAM" id="SSF53335">
    <property type="entry name" value="S-adenosyl-L-methionine-dependent methyltransferases"/>
    <property type="match status" value="1"/>
</dbReference>
<evidence type="ECO:0000259" key="4">
    <source>
        <dbReference type="Pfam" id="PF08241"/>
    </source>
</evidence>
<dbReference type="PANTHER" id="PTHR44942">
    <property type="entry name" value="METHYLTRANSF_11 DOMAIN-CONTAINING PROTEIN"/>
    <property type="match status" value="1"/>
</dbReference>